<dbReference type="InterPro" id="IPR012334">
    <property type="entry name" value="Pectin_lyas_fold"/>
</dbReference>
<keyword evidence="12" id="KW-1185">Reference proteome</keyword>
<dbReference type="OrthoDB" id="2019149at2759"/>
<name>A0A2I0B370_9ASPA</name>
<sequence length="559" mass="61394">MVMLSGPSPPPHSSSPMASASTALLLFLHLLLLRSLSSSTTLLSHHQPADEPFKTSLIHQACLGSGDFDACTARIYTECSLPDQPGPIPVLHAAIRGAINEALRSIETITSVAALSGNLRERTAITDCSELLDYSVHELGQSLADMTWLGGRHDADLRSWLSAALSNQDTCLEGFDGTDGRLRHYVRGSLQEVTQLVSNVMAVYQALRSILPRSPPSARGDSNAEGGGAGSELPPWIEEEDMELLHANSTTMRVDAVVAADGSGRFRSIADAVEKAPSHSSRRYVIFVKKGLYRENVELKKKNTNIMLVGEGMGATVVTGNRNFLQGWTTFRTATFAVSGPGFIARDITFRNTAGPHGRQAVALRVDSDRSAFFRCSIEGYQDTLYAHSLRQFYRECHIHGTIDFIFGNGQAVFQKCKIFARRPLPYQKVTVTAQGRKDPKQNTGFSIHNSFVYATYPTYLGRPWKAYSRTVFMQSYLGSGVQPRGWLEWAGNFGLSTLFYGEYMNYGPGSGLSGRVRWPGYHVIRDSAVAAFFTVRRFIDGVSWLPSTRVPFGADLAK</sequence>
<dbReference type="UniPathway" id="UPA00545">
    <property type="reaction ID" value="UER00823"/>
</dbReference>
<dbReference type="InterPro" id="IPR011050">
    <property type="entry name" value="Pectin_lyase_fold/virulence"/>
</dbReference>
<feature type="region of interest" description="Disordered" evidence="8">
    <location>
        <begin position="214"/>
        <end position="234"/>
    </location>
</feature>
<organism evidence="11 12">
    <name type="scientific">Apostasia shenzhenica</name>
    <dbReference type="NCBI Taxonomy" id="1088818"/>
    <lineage>
        <taxon>Eukaryota</taxon>
        <taxon>Viridiplantae</taxon>
        <taxon>Streptophyta</taxon>
        <taxon>Embryophyta</taxon>
        <taxon>Tracheophyta</taxon>
        <taxon>Spermatophyta</taxon>
        <taxon>Magnoliopsida</taxon>
        <taxon>Liliopsida</taxon>
        <taxon>Asparagales</taxon>
        <taxon>Orchidaceae</taxon>
        <taxon>Apostasioideae</taxon>
        <taxon>Apostasia</taxon>
    </lineage>
</organism>
<comment type="similarity">
    <text evidence="3">In the C-terminal section; belongs to the pectinesterase family.</text>
</comment>
<dbReference type="SUPFAM" id="SSF51126">
    <property type="entry name" value="Pectin lyase-like"/>
    <property type="match status" value="1"/>
</dbReference>
<comment type="pathway">
    <text evidence="1 7">Glycan metabolism; pectin degradation; 2-dehydro-3-deoxy-D-gluconate from pectin: step 1/5.</text>
</comment>
<accession>A0A2I0B370</accession>
<dbReference type="STRING" id="1088818.A0A2I0B370"/>
<gene>
    <name evidence="11" type="primary">PME22</name>
    <name evidence="11" type="ORF">AXF42_Ash016026</name>
</gene>
<keyword evidence="9" id="KW-0732">Signal</keyword>
<evidence type="ECO:0000256" key="5">
    <source>
        <dbReference type="ARBA" id="ARBA00023085"/>
    </source>
</evidence>
<evidence type="ECO:0000256" key="4">
    <source>
        <dbReference type="ARBA" id="ARBA00022801"/>
    </source>
</evidence>
<dbReference type="Proteomes" id="UP000236161">
    <property type="component" value="Unassembled WGS sequence"/>
</dbReference>
<evidence type="ECO:0000256" key="1">
    <source>
        <dbReference type="ARBA" id="ARBA00005184"/>
    </source>
</evidence>
<dbReference type="AlphaFoldDB" id="A0A2I0B370"/>
<evidence type="ECO:0000256" key="7">
    <source>
        <dbReference type="RuleBase" id="RU000589"/>
    </source>
</evidence>
<dbReference type="PANTHER" id="PTHR31707">
    <property type="entry name" value="PECTINESTERASE"/>
    <property type="match status" value="1"/>
</dbReference>
<evidence type="ECO:0000259" key="10">
    <source>
        <dbReference type="SMART" id="SM00856"/>
    </source>
</evidence>
<dbReference type="FunFam" id="2.160.20.10:FF:000001">
    <property type="entry name" value="Pectinesterase"/>
    <property type="match status" value="1"/>
</dbReference>
<dbReference type="CDD" id="cd15798">
    <property type="entry name" value="PMEI-like_3"/>
    <property type="match status" value="1"/>
</dbReference>
<dbReference type="SUPFAM" id="SSF101148">
    <property type="entry name" value="Plant invertase/pectin methylesterase inhibitor"/>
    <property type="match status" value="1"/>
</dbReference>
<dbReference type="GO" id="GO:0042545">
    <property type="term" value="P:cell wall modification"/>
    <property type="evidence" value="ECO:0007669"/>
    <property type="project" value="UniProtKB-UniRule"/>
</dbReference>
<comment type="similarity">
    <text evidence="2">In the N-terminal section; belongs to the PMEI family.</text>
</comment>
<dbReference type="Gene3D" id="2.160.20.10">
    <property type="entry name" value="Single-stranded right-handed beta-helix, Pectin lyase-like"/>
    <property type="match status" value="1"/>
</dbReference>
<dbReference type="Pfam" id="PF04043">
    <property type="entry name" value="PMEI"/>
    <property type="match status" value="1"/>
</dbReference>
<reference evidence="11 12" key="1">
    <citation type="journal article" date="2017" name="Nature">
        <title>The Apostasia genome and the evolution of orchids.</title>
        <authorList>
            <person name="Zhang G.Q."/>
            <person name="Liu K.W."/>
            <person name="Li Z."/>
            <person name="Lohaus R."/>
            <person name="Hsiao Y.Y."/>
            <person name="Niu S.C."/>
            <person name="Wang J.Y."/>
            <person name="Lin Y.C."/>
            <person name="Xu Q."/>
            <person name="Chen L.J."/>
            <person name="Yoshida K."/>
            <person name="Fujiwara S."/>
            <person name="Wang Z.W."/>
            <person name="Zhang Y.Q."/>
            <person name="Mitsuda N."/>
            <person name="Wang M."/>
            <person name="Liu G.H."/>
            <person name="Pecoraro L."/>
            <person name="Huang H.X."/>
            <person name="Xiao X.J."/>
            <person name="Lin M."/>
            <person name="Wu X.Y."/>
            <person name="Wu W.L."/>
            <person name="Chen Y.Y."/>
            <person name="Chang S.B."/>
            <person name="Sakamoto S."/>
            <person name="Ohme-Takagi M."/>
            <person name="Yagi M."/>
            <person name="Zeng S.J."/>
            <person name="Shen C.Y."/>
            <person name="Yeh C.M."/>
            <person name="Luo Y.B."/>
            <person name="Tsai W.C."/>
            <person name="Van de Peer Y."/>
            <person name="Liu Z.J."/>
        </authorList>
    </citation>
    <scope>NUCLEOTIDE SEQUENCE [LARGE SCALE GENOMIC DNA]</scope>
    <source>
        <strain evidence="12">cv. Shenzhen</strain>
        <tissue evidence="11">Stem</tissue>
    </source>
</reference>
<dbReference type="GO" id="GO:0030599">
    <property type="term" value="F:pectinesterase activity"/>
    <property type="evidence" value="ECO:0007669"/>
    <property type="project" value="UniProtKB-UniRule"/>
</dbReference>
<dbReference type="Gene3D" id="1.20.140.40">
    <property type="entry name" value="Invertase/pectin methylesterase inhibitor family protein"/>
    <property type="match status" value="1"/>
</dbReference>
<proteinExistence type="inferred from homology"/>
<evidence type="ECO:0000256" key="3">
    <source>
        <dbReference type="ARBA" id="ARBA00007786"/>
    </source>
</evidence>
<feature type="domain" description="Pectinesterase inhibitor" evidence="10">
    <location>
        <begin position="53"/>
        <end position="203"/>
    </location>
</feature>
<evidence type="ECO:0000256" key="2">
    <source>
        <dbReference type="ARBA" id="ARBA00006027"/>
    </source>
</evidence>
<dbReference type="InterPro" id="IPR006501">
    <property type="entry name" value="Pectinesterase_inhib_dom"/>
</dbReference>
<comment type="catalytic activity">
    <reaction evidence="7">
        <text>[(1-&gt;4)-alpha-D-galacturonosyl methyl ester](n) + n H2O = [(1-&gt;4)-alpha-D-galacturonosyl](n) + n methanol + n H(+)</text>
        <dbReference type="Rhea" id="RHEA:22380"/>
        <dbReference type="Rhea" id="RHEA-COMP:14570"/>
        <dbReference type="Rhea" id="RHEA-COMP:14573"/>
        <dbReference type="ChEBI" id="CHEBI:15377"/>
        <dbReference type="ChEBI" id="CHEBI:15378"/>
        <dbReference type="ChEBI" id="CHEBI:17790"/>
        <dbReference type="ChEBI" id="CHEBI:140522"/>
        <dbReference type="ChEBI" id="CHEBI:140523"/>
        <dbReference type="EC" id="3.1.1.11"/>
    </reaction>
</comment>
<dbReference type="EC" id="3.1.1.11" evidence="7"/>
<evidence type="ECO:0000256" key="9">
    <source>
        <dbReference type="SAM" id="SignalP"/>
    </source>
</evidence>
<dbReference type="NCBIfam" id="TIGR01614">
    <property type="entry name" value="PME_inhib"/>
    <property type="match status" value="1"/>
</dbReference>
<dbReference type="Pfam" id="PF01095">
    <property type="entry name" value="Pectinesterase"/>
    <property type="match status" value="1"/>
</dbReference>
<evidence type="ECO:0000256" key="8">
    <source>
        <dbReference type="SAM" id="MobiDB-lite"/>
    </source>
</evidence>
<keyword evidence="4 7" id="KW-0378">Hydrolase</keyword>
<dbReference type="InterPro" id="IPR035513">
    <property type="entry name" value="Invertase/methylesterase_inhib"/>
</dbReference>
<evidence type="ECO:0000256" key="6">
    <source>
        <dbReference type="PROSITE-ProRule" id="PRU10040"/>
    </source>
</evidence>
<protein>
    <recommendedName>
        <fullName evidence="7">Pectinesterase</fullName>
        <ecNumber evidence="7">3.1.1.11</ecNumber>
    </recommendedName>
</protein>
<feature type="active site" evidence="6">
    <location>
        <position position="404"/>
    </location>
</feature>
<evidence type="ECO:0000313" key="11">
    <source>
        <dbReference type="EMBL" id="PKA62234.1"/>
    </source>
</evidence>
<dbReference type="GO" id="GO:0004857">
    <property type="term" value="F:enzyme inhibitor activity"/>
    <property type="evidence" value="ECO:0007669"/>
    <property type="project" value="InterPro"/>
</dbReference>
<dbReference type="GO" id="GO:0045490">
    <property type="term" value="P:pectin catabolic process"/>
    <property type="evidence" value="ECO:0007669"/>
    <property type="project" value="UniProtKB-UniRule"/>
</dbReference>
<dbReference type="SMART" id="SM00856">
    <property type="entry name" value="PMEI"/>
    <property type="match status" value="1"/>
</dbReference>
<dbReference type="EMBL" id="KZ451918">
    <property type="protein sequence ID" value="PKA62234.1"/>
    <property type="molecule type" value="Genomic_DNA"/>
</dbReference>
<evidence type="ECO:0000313" key="12">
    <source>
        <dbReference type="Proteomes" id="UP000236161"/>
    </source>
</evidence>
<dbReference type="InterPro" id="IPR000070">
    <property type="entry name" value="Pectinesterase_cat"/>
</dbReference>
<keyword evidence="5 7" id="KW-0063">Aspartyl esterase</keyword>
<feature type="signal peptide" evidence="9">
    <location>
        <begin position="1"/>
        <end position="38"/>
    </location>
</feature>
<dbReference type="PROSITE" id="PS00503">
    <property type="entry name" value="PECTINESTERASE_2"/>
    <property type="match status" value="1"/>
</dbReference>
<dbReference type="InterPro" id="IPR033131">
    <property type="entry name" value="Pectinesterase_Asp_AS"/>
</dbReference>
<feature type="chain" id="PRO_5014190272" description="Pectinesterase" evidence="9">
    <location>
        <begin position="39"/>
        <end position="559"/>
    </location>
</feature>